<dbReference type="Gramene" id="PRQ40373">
    <property type="protein sequence ID" value="PRQ40373"/>
    <property type="gene ID" value="RchiOBHm_Chr4g0435301"/>
</dbReference>
<dbReference type="Proteomes" id="UP000238479">
    <property type="component" value="Chromosome 4"/>
</dbReference>
<dbReference type="EC" id="3.2.1.177" evidence="1"/>
<keyword evidence="1" id="KW-0378">Hydrolase</keyword>
<dbReference type="EMBL" id="PDCK01000042">
    <property type="protein sequence ID" value="PRQ40373.1"/>
    <property type="molecule type" value="Genomic_DNA"/>
</dbReference>
<gene>
    <name evidence="1" type="ORF">RchiOBHm_Chr4g0435301</name>
</gene>
<dbReference type="GO" id="GO:0061634">
    <property type="term" value="F:alpha-D-xyloside xylohydrolase"/>
    <property type="evidence" value="ECO:0007669"/>
    <property type="project" value="UniProtKB-EC"/>
</dbReference>
<proteinExistence type="predicted"/>
<protein>
    <submittedName>
        <fullName evidence="1">Putative alpha-D-xyloside xylohydrolase</fullName>
        <ecNumber evidence="1">3.2.1.177</ecNumber>
    </submittedName>
</protein>
<comment type="caution">
    <text evidence="1">The sequence shown here is derived from an EMBL/GenBank/DDBJ whole genome shotgun (WGS) entry which is preliminary data.</text>
</comment>
<organism evidence="1 2">
    <name type="scientific">Rosa chinensis</name>
    <name type="common">China rose</name>
    <dbReference type="NCBI Taxonomy" id="74649"/>
    <lineage>
        <taxon>Eukaryota</taxon>
        <taxon>Viridiplantae</taxon>
        <taxon>Streptophyta</taxon>
        <taxon>Embryophyta</taxon>
        <taxon>Tracheophyta</taxon>
        <taxon>Spermatophyta</taxon>
        <taxon>Magnoliopsida</taxon>
        <taxon>eudicotyledons</taxon>
        <taxon>Gunneridae</taxon>
        <taxon>Pentapetalae</taxon>
        <taxon>rosids</taxon>
        <taxon>fabids</taxon>
        <taxon>Rosales</taxon>
        <taxon>Rosaceae</taxon>
        <taxon>Rosoideae</taxon>
        <taxon>Rosoideae incertae sedis</taxon>
        <taxon>Rosa</taxon>
    </lineage>
</organism>
<name>A0A2P6R1R6_ROSCH</name>
<evidence type="ECO:0000313" key="2">
    <source>
        <dbReference type="Proteomes" id="UP000238479"/>
    </source>
</evidence>
<keyword evidence="1" id="KW-0326">Glycosidase</keyword>
<reference evidence="1 2" key="1">
    <citation type="journal article" date="2018" name="Nat. Genet.">
        <title>The Rosa genome provides new insights in the design of modern roses.</title>
        <authorList>
            <person name="Bendahmane M."/>
        </authorList>
    </citation>
    <scope>NUCLEOTIDE SEQUENCE [LARGE SCALE GENOMIC DNA]</scope>
    <source>
        <strain evidence="2">cv. Old Blush</strain>
    </source>
</reference>
<evidence type="ECO:0000313" key="1">
    <source>
        <dbReference type="EMBL" id="PRQ40373.1"/>
    </source>
</evidence>
<dbReference type="AlphaFoldDB" id="A0A2P6R1R6"/>
<accession>A0A2P6R1R6</accession>
<sequence length="182" mass="20049">MKLVNSNSTYIDFDLCNSKSRNVKVWSEVQEDKFVLDKGWSVGHLTTVLGIDGSGGSPALGLCLVPRIRALGKEIHSFPVFGIAKEGKLTPKGKEIAGEIASRPPTPGFTFHPNKMTKLSSLKIEICWFDLQYHRALCQACVLESLSHFQTLCQIALISRTSEAHTKPFILLSSSSHSSFQD</sequence>
<keyword evidence="2" id="KW-1185">Reference proteome</keyword>